<dbReference type="EMBL" id="CP034171">
    <property type="protein sequence ID" value="AZI19822.1"/>
    <property type="molecule type" value="Genomic_DNA"/>
</dbReference>
<feature type="transmembrane region" description="Helical" evidence="1">
    <location>
        <begin position="121"/>
        <end position="151"/>
    </location>
</feature>
<evidence type="ECO:0000313" key="2">
    <source>
        <dbReference type="EMBL" id="AZI19822.1"/>
    </source>
</evidence>
<dbReference type="Proteomes" id="UP000282297">
    <property type="component" value="Chromosome"/>
</dbReference>
<name>A0A3G8WFC9_9FLAO</name>
<feature type="transmembrane region" description="Helical" evidence="1">
    <location>
        <begin position="193"/>
        <end position="211"/>
    </location>
</feature>
<sequence>MTSMFIYLSIFFLAFLGILLPRRNHEVYLLLLCVILLFFVGLRFEIGGDWSNYLFRYRLMHYSPNYLSTFSIAEPGYAFLNYYIGGKTPMAYINFICAFFLFLGLFVYLKDQPNPMFSLLIALPYMIFVNGMGYTRQATALGFILLALFYIANRRFIAFIFFIICAAMFHKTALIILAILPFYFIDEKNLKKFLPLIIVGAVLFFISISKLNNLFEAYGEDSTFESGGGLYRHIMNAIPSILFLLNLNFFKKAVPKYFTVLFYLAIGSLFLLLVSFKLSTFSDRLGQFFAIIQISVWPIFLSKFSLRDRIPLGLLIISFYLIFMIYWFQNSEFSKCCWINYKNYLFLN</sequence>
<feature type="transmembrane region" description="Helical" evidence="1">
    <location>
        <begin position="284"/>
        <end position="301"/>
    </location>
</feature>
<feature type="transmembrane region" description="Helical" evidence="1">
    <location>
        <begin position="27"/>
        <end position="44"/>
    </location>
</feature>
<organism evidence="2 3">
    <name type="scientific">Chryseobacterium taklimakanense</name>
    <dbReference type="NCBI Taxonomy" id="536441"/>
    <lineage>
        <taxon>Bacteria</taxon>
        <taxon>Pseudomonadati</taxon>
        <taxon>Bacteroidota</taxon>
        <taxon>Flavobacteriia</taxon>
        <taxon>Flavobacteriales</taxon>
        <taxon>Weeksellaceae</taxon>
        <taxon>Chryseobacterium group</taxon>
        <taxon>Chryseobacterium</taxon>
    </lineage>
</organism>
<feature type="transmembrane region" description="Helical" evidence="1">
    <location>
        <begin position="5"/>
        <end position="21"/>
    </location>
</feature>
<dbReference type="AlphaFoldDB" id="A0A3G8WFC9"/>
<keyword evidence="1" id="KW-0472">Membrane</keyword>
<feature type="transmembrane region" description="Helical" evidence="1">
    <location>
        <begin position="231"/>
        <end position="250"/>
    </location>
</feature>
<feature type="transmembrane region" description="Helical" evidence="1">
    <location>
        <begin position="90"/>
        <end position="109"/>
    </location>
</feature>
<feature type="transmembrane region" description="Helical" evidence="1">
    <location>
        <begin position="157"/>
        <end position="184"/>
    </location>
</feature>
<proteinExistence type="predicted"/>
<reference evidence="3" key="1">
    <citation type="submission" date="2018-11" db="EMBL/GenBank/DDBJ databases">
        <title>Proposal to divide the Flavobacteriaceae and reorganize its genera based on Amino Acid Identity values calculated from whole genome sequences.</title>
        <authorList>
            <person name="Nicholson A.C."/>
            <person name="Gulvik C.A."/>
            <person name="Whitney A.M."/>
            <person name="Humrighouse B.W."/>
            <person name="Bell M."/>
            <person name="Holmes B."/>
            <person name="Steigerwalt A.B."/>
            <person name="Villarma A."/>
            <person name="Sheth M."/>
            <person name="Batra D."/>
            <person name="Pryor J."/>
            <person name="Bernardet J.-F."/>
            <person name="Hugo C."/>
            <person name="Kampfer P."/>
            <person name="Newman J.D."/>
            <person name="McQuiston J.R."/>
        </authorList>
    </citation>
    <scope>NUCLEOTIDE SEQUENCE [LARGE SCALE GENOMIC DNA]</scope>
    <source>
        <strain evidence="3">H4753</strain>
    </source>
</reference>
<dbReference type="Pfam" id="PF14897">
    <property type="entry name" value="EpsG"/>
    <property type="match status" value="1"/>
</dbReference>
<dbReference type="InterPro" id="IPR049458">
    <property type="entry name" value="EpsG-like"/>
</dbReference>
<evidence type="ECO:0000313" key="3">
    <source>
        <dbReference type="Proteomes" id="UP000282297"/>
    </source>
</evidence>
<feature type="transmembrane region" description="Helical" evidence="1">
    <location>
        <begin position="257"/>
        <end position="278"/>
    </location>
</feature>
<evidence type="ECO:0000256" key="1">
    <source>
        <dbReference type="SAM" id="Phobius"/>
    </source>
</evidence>
<gene>
    <name evidence="2" type="ORF">EIH08_02965</name>
</gene>
<protein>
    <submittedName>
        <fullName evidence="2">EpsG family protein</fullName>
    </submittedName>
</protein>
<accession>A0A3G8WFC9</accession>
<feature type="transmembrane region" description="Helical" evidence="1">
    <location>
        <begin position="310"/>
        <end position="328"/>
    </location>
</feature>
<keyword evidence="1" id="KW-0812">Transmembrane</keyword>
<keyword evidence="1" id="KW-1133">Transmembrane helix</keyword>